<dbReference type="Proteomes" id="UP000054248">
    <property type="component" value="Unassembled WGS sequence"/>
</dbReference>
<name>A0A0C3PMA5_9AGAM</name>
<reference evidence="2 3" key="1">
    <citation type="submission" date="2014-04" db="EMBL/GenBank/DDBJ databases">
        <authorList>
            <consortium name="DOE Joint Genome Institute"/>
            <person name="Kuo A."/>
            <person name="Girlanda M."/>
            <person name="Perotto S."/>
            <person name="Kohler A."/>
            <person name="Nagy L.G."/>
            <person name="Floudas D."/>
            <person name="Copeland A."/>
            <person name="Barry K.W."/>
            <person name="Cichocki N."/>
            <person name="Veneault-Fourrey C."/>
            <person name="LaButti K."/>
            <person name="Lindquist E.A."/>
            <person name="Lipzen A."/>
            <person name="Lundell T."/>
            <person name="Morin E."/>
            <person name="Murat C."/>
            <person name="Sun H."/>
            <person name="Tunlid A."/>
            <person name="Henrissat B."/>
            <person name="Grigoriev I.V."/>
            <person name="Hibbett D.S."/>
            <person name="Martin F."/>
            <person name="Nordberg H.P."/>
            <person name="Cantor M.N."/>
            <person name="Hua S.X."/>
        </authorList>
    </citation>
    <scope>NUCLEOTIDE SEQUENCE [LARGE SCALE GENOMIC DNA]</scope>
    <source>
        <strain evidence="2 3">MUT 4182</strain>
    </source>
</reference>
<keyword evidence="3" id="KW-1185">Reference proteome</keyword>
<dbReference type="OrthoDB" id="3224929at2759"/>
<accession>A0A0C3PMA5</accession>
<reference evidence="3" key="2">
    <citation type="submission" date="2015-01" db="EMBL/GenBank/DDBJ databases">
        <title>Evolutionary Origins and Diversification of the Mycorrhizal Mutualists.</title>
        <authorList>
            <consortium name="DOE Joint Genome Institute"/>
            <consortium name="Mycorrhizal Genomics Consortium"/>
            <person name="Kohler A."/>
            <person name="Kuo A."/>
            <person name="Nagy L.G."/>
            <person name="Floudas D."/>
            <person name="Copeland A."/>
            <person name="Barry K.W."/>
            <person name="Cichocki N."/>
            <person name="Veneault-Fourrey C."/>
            <person name="LaButti K."/>
            <person name="Lindquist E.A."/>
            <person name="Lipzen A."/>
            <person name="Lundell T."/>
            <person name="Morin E."/>
            <person name="Murat C."/>
            <person name="Riley R."/>
            <person name="Ohm R."/>
            <person name="Sun H."/>
            <person name="Tunlid A."/>
            <person name="Henrissat B."/>
            <person name="Grigoriev I.V."/>
            <person name="Hibbett D.S."/>
            <person name="Martin F."/>
        </authorList>
    </citation>
    <scope>NUCLEOTIDE SEQUENCE [LARGE SCALE GENOMIC DNA]</scope>
    <source>
        <strain evidence="3">MUT 4182</strain>
    </source>
</reference>
<proteinExistence type="predicted"/>
<evidence type="ECO:0000256" key="1">
    <source>
        <dbReference type="SAM" id="MobiDB-lite"/>
    </source>
</evidence>
<evidence type="ECO:0008006" key="4">
    <source>
        <dbReference type="Google" id="ProtNLM"/>
    </source>
</evidence>
<protein>
    <recommendedName>
        <fullName evidence="4">Retrotransposon gag domain-containing protein</fullName>
    </recommendedName>
</protein>
<dbReference type="HOGENOM" id="CLU_066292_0_0_1"/>
<dbReference type="EMBL" id="KN824066">
    <property type="protein sequence ID" value="KIO15450.1"/>
    <property type="molecule type" value="Genomic_DNA"/>
</dbReference>
<dbReference type="AlphaFoldDB" id="A0A0C3PMA5"/>
<feature type="region of interest" description="Disordered" evidence="1">
    <location>
        <begin position="158"/>
        <end position="189"/>
    </location>
</feature>
<evidence type="ECO:0000313" key="2">
    <source>
        <dbReference type="EMBL" id="KIO15450.1"/>
    </source>
</evidence>
<sequence length="272" mass="30705">MAVNEAGQLQFCGPGAKECEEFVAGVIKQAYEQGKPRDDAWIADFAATCLAEDALRWWIGLDEEVQESWKLLRRALLSRYRPLFHGHGGEEAEQFVFSVRRRMWDAEKQTDNSWVIRFVSDCFVGNALRWHVSLHSSVREDWKLLEVAILAQYPRDDQSGPVLKMPVPPLAAAPPQNTKSRGRIRTSKNNETKLSYLSKNLDSSGRAQVTSSATDALEVEYNPSTSSPQALLIPDGQMPNFDALGARWDSQDTTQTSRTTNDKYMEDFIEAF</sequence>
<gene>
    <name evidence="2" type="ORF">M407DRAFT_34974</name>
</gene>
<organism evidence="2 3">
    <name type="scientific">Tulasnella calospora MUT 4182</name>
    <dbReference type="NCBI Taxonomy" id="1051891"/>
    <lineage>
        <taxon>Eukaryota</taxon>
        <taxon>Fungi</taxon>
        <taxon>Dikarya</taxon>
        <taxon>Basidiomycota</taxon>
        <taxon>Agaricomycotina</taxon>
        <taxon>Agaricomycetes</taxon>
        <taxon>Cantharellales</taxon>
        <taxon>Tulasnellaceae</taxon>
        <taxon>Tulasnella</taxon>
    </lineage>
</organism>
<evidence type="ECO:0000313" key="3">
    <source>
        <dbReference type="Proteomes" id="UP000054248"/>
    </source>
</evidence>